<dbReference type="Pfam" id="PF00501">
    <property type="entry name" value="AMP-binding"/>
    <property type="match status" value="1"/>
</dbReference>
<dbReference type="Gene3D" id="3.40.50.12780">
    <property type="entry name" value="N-terminal domain of ligase-like"/>
    <property type="match status" value="1"/>
</dbReference>
<dbReference type="InterPro" id="IPR042099">
    <property type="entry name" value="ANL_N_sf"/>
</dbReference>
<dbReference type="Gene3D" id="3.30.300.30">
    <property type="match status" value="1"/>
</dbReference>
<dbReference type="AlphaFoldDB" id="A0A0J6SF81"/>
<dbReference type="RefSeq" id="WP_048465111.1">
    <property type="nucleotide sequence ID" value="NZ_LABX01000137.1"/>
</dbReference>
<dbReference type="PANTHER" id="PTHR43767">
    <property type="entry name" value="LONG-CHAIN-FATTY-ACID--COA LIGASE"/>
    <property type="match status" value="1"/>
</dbReference>
<dbReference type="GO" id="GO:0016877">
    <property type="term" value="F:ligase activity, forming carbon-sulfur bonds"/>
    <property type="evidence" value="ECO:0007669"/>
    <property type="project" value="UniProtKB-ARBA"/>
</dbReference>
<feature type="domain" description="AMP-binding enzyme C-terminal" evidence="2">
    <location>
        <begin position="424"/>
        <end position="499"/>
    </location>
</feature>
<accession>A0A0J6SF81</accession>
<comment type="caution">
    <text evidence="3">The sequence shown here is derived from an EMBL/GenBank/DDBJ whole genome shotgun (WGS) entry which is preliminary data.</text>
</comment>
<gene>
    <name evidence="3" type="ORF">VP06_17835</name>
</gene>
<evidence type="ECO:0000313" key="4">
    <source>
        <dbReference type="Proteomes" id="UP000035929"/>
    </source>
</evidence>
<evidence type="ECO:0000259" key="2">
    <source>
        <dbReference type="Pfam" id="PF13193"/>
    </source>
</evidence>
<evidence type="ECO:0000313" key="3">
    <source>
        <dbReference type="EMBL" id="KMO32362.1"/>
    </source>
</evidence>
<dbReference type="SUPFAM" id="SSF56801">
    <property type="entry name" value="Acetyl-CoA synthetase-like"/>
    <property type="match status" value="1"/>
</dbReference>
<dbReference type="PANTHER" id="PTHR43767:SF7">
    <property type="entry name" value="MEDIUM_LONG-CHAIN-FATTY-ACID--COA LIGASE FADD8"/>
    <property type="match status" value="1"/>
</dbReference>
<dbReference type="PATRIC" id="fig|270351.6.peg.1146"/>
<organism evidence="3 4">
    <name type="scientific">Methylobacterium aquaticum</name>
    <dbReference type="NCBI Taxonomy" id="270351"/>
    <lineage>
        <taxon>Bacteria</taxon>
        <taxon>Pseudomonadati</taxon>
        <taxon>Pseudomonadota</taxon>
        <taxon>Alphaproteobacteria</taxon>
        <taxon>Hyphomicrobiales</taxon>
        <taxon>Methylobacteriaceae</taxon>
        <taxon>Methylobacterium</taxon>
    </lineage>
</organism>
<feature type="domain" description="AMP-dependent synthetase/ligase" evidence="1">
    <location>
        <begin position="7"/>
        <end position="374"/>
    </location>
</feature>
<dbReference type="Proteomes" id="UP000035929">
    <property type="component" value="Unassembled WGS sequence"/>
</dbReference>
<proteinExistence type="predicted"/>
<dbReference type="Pfam" id="PF13193">
    <property type="entry name" value="AMP-binding_C"/>
    <property type="match status" value="1"/>
</dbReference>
<protein>
    <recommendedName>
        <fullName evidence="5">Long-chain fatty acid--CoA ligase</fullName>
    </recommendedName>
</protein>
<sequence length="517" mass="55880">MLVIEQFERAARRFPERAFVVDERQTLSHREMAARVEKVANALVRAGAGAGLHVGLLTPNHPLGLVAQYGIIKAGCVWVPFNYRNTVADTVRQAISLDVRWVFYHSSLCAHVEAMREGMPDLLGAIPIDAPDGAGPAMMEWAAGFAPGAPLPDRRMDDPVSILSTGGTTGVPKGAVHTNRTYEMNTAGYWAAFDFTAPPVHLVVAPLTHAAGVIHWALSGLGATTVLSPSADPDVVLGLIERHRVTFLFLPPTIIYMLLAHPRLHAYDCSTLKHFAFGAAPMSAEKLREAINRFGPILCHLYGSTETLVMNTVLRPDELADVLVTPAHAGRIASCGREGPFARVEIIDEEGTVLPPGERGEIAIRGGFVMAGYYNEPEKTVATRINGFHRMGDIGVKDADGFLYIVDRKSDMIITGGFNVFPTEIEQVVLAHPAVRDCVVVGVPHPKWGEAVLAAVELKPGCTLDADELIACCKAELGSVKAPKLVEVVDELPRSTVGKVLRRAVRARYWEGHATAP</sequence>
<evidence type="ECO:0000259" key="1">
    <source>
        <dbReference type="Pfam" id="PF00501"/>
    </source>
</evidence>
<name>A0A0J6SF81_9HYPH</name>
<dbReference type="OrthoDB" id="9803968at2"/>
<evidence type="ECO:0008006" key="5">
    <source>
        <dbReference type="Google" id="ProtNLM"/>
    </source>
</evidence>
<reference evidence="3 4" key="1">
    <citation type="submission" date="2015-03" db="EMBL/GenBank/DDBJ databases">
        <title>Genome sequencing of Methylobacterium aquaticum DSM16371 type strain.</title>
        <authorList>
            <person name="Chaudhry V."/>
            <person name="Patil P.B."/>
        </authorList>
    </citation>
    <scope>NUCLEOTIDE SEQUENCE [LARGE SCALE GENOMIC DNA]</scope>
    <source>
        <strain evidence="3 4">DSM 16371</strain>
    </source>
</reference>
<dbReference type="InterPro" id="IPR025110">
    <property type="entry name" value="AMP-bd_C"/>
</dbReference>
<dbReference type="InterPro" id="IPR045851">
    <property type="entry name" value="AMP-bd_C_sf"/>
</dbReference>
<dbReference type="InterPro" id="IPR000873">
    <property type="entry name" value="AMP-dep_synth/lig_dom"/>
</dbReference>
<dbReference type="InterPro" id="IPR050237">
    <property type="entry name" value="ATP-dep_AMP-bd_enzyme"/>
</dbReference>
<dbReference type="EMBL" id="LABX01000137">
    <property type="protein sequence ID" value="KMO32362.1"/>
    <property type="molecule type" value="Genomic_DNA"/>
</dbReference>